<dbReference type="PANTHER" id="PTHR37809">
    <property type="entry name" value="RIBOSOMAL PROTEIN S12 METHYLTHIOTRANSFERASE ACCESSORY FACTOR YCAO"/>
    <property type="match status" value="1"/>
</dbReference>
<sequence length="464" mass="48529">MALPEAERRVRGALAGLGLTPEVLFLAGDGESPGDAELPRDAESAGDDRLCAAVCQVRTADGTLLPSARGMGKGRYDEARVGALFEALEHHVTGPDGFDAACVAMEETAHLAAGPLADEPWLLALADMSRTAGAAETTASTSRAVSGGGRVACCRYRPVGVGDGVAVPLFVSCPWYVETGAAGLRERVGDFCDYGRLMRYSCNSGSAIGVTADEALLHALNETVERDALSLVLVRAFLGRGRFRPAVVDAATLPSDLARGLARAERLAGGPVWLVDVTADLGVPVMLAYVAPDGGRPHRRGSGASASPAHAARRAVAELVQTVAAESLSWSARRGDLRGLARHPELHACGRFDLTAHLRDARTVPLGREPAPAHPRDRVRELVATLAAHGRTPYYRTVAVLPGEITVVHVVVPGLERFMLITDGNLMVPGARGRAAAANGAAARANGGPACRLMPENCRTYGQT</sequence>
<dbReference type="GO" id="GO:0016740">
    <property type="term" value="F:transferase activity"/>
    <property type="evidence" value="ECO:0007669"/>
    <property type="project" value="UniProtKB-KW"/>
</dbReference>
<dbReference type="AlphaFoldDB" id="A0A7W8Z1V6"/>
<proteinExistence type="predicted"/>
<keyword evidence="2" id="KW-0689">Ribosomal protein</keyword>
<evidence type="ECO:0000313" key="2">
    <source>
        <dbReference type="EMBL" id="MBB5625633.1"/>
    </source>
</evidence>
<dbReference type="EMBL" id="JACHBR010000001">
    <property type="protein sequence ID" value="MBB5625633.1"/>
    <property type="molecule type" value="Genomic_DNA"/>
</dbReference>
<dbReference type="InterPro" id="IPR003776">
    <property type="entry name" value="YcaO-like_dom"/>
</dbReference>
<keyword evidence="2" id="KW-0687">Ribonucleoprotein</keyword>
<dbReference type="PROSITE" id="PS51664">
    <property type="entry name" value="YCAO"/>
    <property type="match status" value="1"/>
</dbReference>
<dbReference type="Pfam" id="PF02624">
    <property type="entry name" value="YcaO"/>
    <property type="match status" value="1"/>
</dbReference>
<comment type="caution">
    <text evidence="2">The sequence shown here is derived from an EMBL/GenBank/DDBJ whole genome shotgun (WGS) entry which is preliminary data.</text>
</comment>
<protein>
    <submittedName>
        <fullName evidence="2">Ribosomal protein S12 methylthiotransferase accessory factor</fullName>
    </submittedName>
</protein>
<dbReference type="PANTHER" id="PTHR37809:SF1">
    <property type="entry name" value="RIBOSOMAL PROTEIN S12 METHYLTHIOTRANSFERASE ACCESSORY FACTOR YCAO"/>
    <property type="match status" value="1"/>
</dbReference>
<gene>
    <name evidence="2" type="ORF">BJ981_001332</name>
</gene>
<evidence type="ECO:0000313" key="3">
    <source>
        <dbReference type="Proteomes" id="UP000588112"/>
    </source>
</evidence>
<organism evidence="2 3">
    <name type="scientific">Sphaerisporangium krabiense</name>
    <dbReference type="NCBI Taxonomy" id="763782"/>
    <lineage>
        <taxon>Bacteria</taxon>
        <taxon>Bacillati</taxon>
        <taxon>Actinomycetota</taxon>
        <taxon>Actinomycetes</taxon>
        <taxon>Streptosporangiales</taxon>
        <taxon>Streptosporangiaceae</taxon>
        <taxon>Sphaerisporangium</taxon>
    </lineage>
</organism>
<feature type="domain" description="YcaO" evidence="1">
    <location>
        <begin position="70"/>
        <end position="464"/>
    </location>
</feature>
<dbReference type="Proteomes" id="UP000588112">
    <property type="component" value="Unassembled WGS sequence"/>
</dbReference>
<evidence type="ECO:0000259" key="1">
    <source>
        <dbReference type="PROSITE" id="PS51664"/>
    </source>
</evidence>
<dbReference type="GO" id="GO:0005840">
    <property type="term" value="C:ribosome"/>
    <property type="evidence" value="ECO:0007669"/>
    <property type="project" value="UniProtKB-KW"/>
</dbReference>
<keyword evidence="2" id="KW-0808">Transferase</keyword>
<accession>A0A7W8Z1V6</accession>
<dbReference type="RefSeq" id="WP_184609006.1">
    <property type="nucleotide sequence ID" value="NZ_BOOS01000024.1"/>
</dbReference>
<name>A0A7W8Z1V6_9ACTN</name>
<reference evidence="2 3" key="1">
    <citation type="submission" date="2020-08" db="EMBL/GenBank/DDBJ databases">
        <title>Sequencing the genomes of 1000 actinobacteria strains.</title>
        <authorList>
            <person name="Klenk H.-P."/>
        </authorList>
    </citation>
    <scope>NUCLEOTIDE SEQUENCE [LARGE SCALE GENOMIC DNA]</scope>
    <source>
        <strain evidence="2 3">DSM 45790</strain>
    </source>
</reference>
<keyword evidence="3" id="KW-1185">Reference proteome</keyword>
<dbReference type="Gene3D" id="3.30.1330.230">
    <property type="match status" value="1"/>
</dbReference>